<keyword evidence="3" id="KW-1185">Reference proteome</keyword>
<gene>
    <name evidence="2" type="ordered locus">RB2501_03475</name>
</gene>
<evidence type="ECO:0000256" key="1">
    <source>
        <dbReference type="SAM" id="MobiDB-lite"/>
    </source>
</evidence>
<dbReference type="AlphaFoldDB" id="A4CG65"/>
<organism evidence="2 3">
    <name type="scientific">Robiginitalea biformata (strain ATCC BAA-864 / DSM 15991 / KCTC 12146 / HTCC2501)</name>
    <dbReference type="NCBI Taxonomy" id="313596"/>
    <lineage>
        <taxon>Bacteria</taxon>
        <taxon>Pseudomonadati</taxon>
        <taxon>Bacteroidota</taxon>
        <taxon>Flavobacteriia</taxon>
        <taxon>Flavobacteriales</taxon>
        <taxon>Flavobacteriaceae</taxon>
        <taxon>Robiginitalea</taxon>
    </lineage>
</organism>
<accession>A4CG65</accession>
<evidence type="ECO:0000313" key="3">
    <source>
        <dbReference type="Proteomes" id="UP000009049"/>
    </source>
</evidence>
<dbReference type="KEGG" id="rbi:RB2501_03475"/>
<feature type="region of interest" description="Disordered" evidence="1">
    <location>
        <begin position="1"/>
        <end position="21"/>
    </location>
</feature>
<dbReference type="Proteomes" id="UP000009049">
    <property type="component" value="Chromosome"/>
</dbReference>
<sequence length="21" mass="2223">MSMRASEKGLAKARAATFPQA</sequence>
<protein>
    <submittedName>
        <fullName evidence="2">Uncharacterized protein</fullName>
    </submittedName>
</protein>
<dbReference type="HOGENOM" id="CLU_3426682_0_0_10"/>
<feature type="compositionally biased region" description="Basic and acidic residues" evidence="1">
    <location>
        <begin position="1"/>
        <end position="10"/>
    </location>
</feature>
<name>A4CG65_ROBBH</name>
<reference evidence="2 3" key="1">
    <citation type="journal article" date="2009" name="J. Bacteriol.">
        <title>Complete genome sequence of Robiginitalea biformata HTCC2501.</title>
        <authorList>
            <person name="Oh H.M."/>
            <person name="Giovannoni S.J."/>
            <person name="Lee K."/>
            <person name="Ferriera S."/>
            <person name="Johnson J."/>
            <person name="Cho J.C."/>
        </authorList>
    </citation>
    <scope>NUCLEOTIDE SEQUENCE [LARGE SCALE GENOMIC DNA]</scope>
    <source>
        <strain evidence="3">ATCC BAA-864 / HTCC2501 / KCTC 12146</strain>
    </source>
</reference>
<evidence type="ECO:0000313" key="2">
    <source>
        <dbReference type="EMBL" id="EAR15923.1"/>
    </source>
</evidence>
<proteinExistence type="predicted"/>
<dbReference type="EMBL" id="CP001712">
    <property type="protein sequence ID" value="EAR15923.1"/>
    <property type="molecule type" value="Genomic_DNA"/>
</dbReference>